<gene>
    <name evidence="1" type="ORF">HOLleu_22140</name>
</gene>
<proteinExistence type="predicted"/>
<evidence type="ECO:0000313" key="2">
    <source>
        <dbReference type="Proteomes" id="UP001152320"/>
    </source>
</evidence>
<comment type="caution">
    <text evidence="1">The sequence shown here is derived from an EMBL/GenBank/DDBJ whole genome shotgun (WGS) entry which is preliminary data.</text>
</comment>
<sequence length="61" mass="6636">MNRVMRLNIFQKCIGLYSVLWSTSGWPGQDTLNAREGNVGYSQLVQAATGNEGNTLEVSCG</sequence>
<evidence type="ECO:0000313" key="1">
    <source>
        <dbReference type="EMBL" id="KAJ8035053.1"/>
    </source>
</evidence>
<dbReference type="Proteomes" id="UP001152320">
    <property type="component" value="Chromosome 10"/>
</dbReference>
<keyword evidence="2" id="KW-1185">Reference proteome</keyword>
<dbReference type="AlphaFoldDB" id="A0A9Q1H6Y4"/>
<protein>
    <submittedName>
        <fullName evidence="1">Uncharacterized protein</fullName>
    </submittedName>
</protein>
<dbReference type="EMBL" id="JAIZAY010000010">
    <property type="protein sequence ID" value="KAJ8035053.1"/>
    <property type="molecule type" value="Genomic_DNA"/>
</dbReference>
<accession>A0A9Q1H6Y4</accession>
<reference evidence="1" key="1">
    <citation type="submission" date="2021-10" db="EMBL/GenBank/DDBJ databases">
        <title>Tropical sea cucumber genome reveals ecological adaptation and Cuvierian tubules defense mechanism.</title>
        <authorList>
            <person name="Chen T."/>
        </authorList>
    </citation>
    <scope>NUCLEOTIDE SEQUENCE</scope>
    <source>
        <strain evidence="1">Nanhai2018</strain>
        <tissue evidence="1">Muscle</tissue>
    </source>
</reference>
<name>A0A9Q1H6Y4_HOLLE</name>
<organism evidence="1 2">
    <name type="scientific">Holothuria leucospilota</name>
    <name type="common">Black long sea cucumber</name>
    <name type="synonym">Mertensiothuria leucospilota</name>
    <dbReference type="NCBI Taxonomy" id="206669"/>
    <lineage>
        <taxon>Eukaryota</taxon>
        <taxon>Metazoa</taxon>
        <taxon>Echinodermata</taxon>
        <taxon>Eleutherozoa</taxon>
        <taxon>Echinozoa</taxon>
        <taxon>Holothuroidea</taxon>
        <taxon>Aspidochirotacea</taxon>
        <taxon>Aspidochirotida</taxon>
        <taxon>Holothuriidae</taxon>
        <taxon>Holothuria</taxon>
    </lineage>
</organism>